<accession>A0ABV3Z4B2</accession>
<organism evidence="3 4">
    <name type="scientific">Hyphococcus lacteus</name>
    <dbReference type="NCBI Taxonomy" id="3143536"/>
    <lineage>
        <taxon>Bacteria</taxon>
        <taxon>Pseudomonadati</taxon>
        <taxon>Pseudomonadota</taxon>
        <taxon>Alphaproteobacteria</taxon>
        <taxon>Parvularculales</taxon>
        <taxon>Parvularculaceae</taxon>
        <taxon>Hyphococcus</taxon>
    </lineage>
</organism>
<dbReference type="NCBIfam" id="NF004837">
    <property type="entry name" value="PRK06187.1"/>
    <property type="match status" value="1"/>
</dbReference>
<dbReference type="Pfam" id="PF13193">
    <property type="entry name" value="AMP-binding_C"/>
    <property type="match status" value="1"/>
</dbReference>
<dbReference type="SUPFAM" id="SSF56801">
    <property type="entry name" value="Acetyl-CoA synthetase-like"/>
    <property type="match status" value="1"/>
</dbReference>
<dbReference type="EC" id="6.2.1.3" evidence="3"/>
<evidence type="ECO:0000259" key="1">
    <source>
        <dbReference type="Pfam" id="PF00501"/>
    </source>
</evidence>
<reference evidence="3 4" key="1">
    <citation type="submission" date="2024-05" db="EMBL/GenBank/DDBJ databases">
        <title>Three bacterial strains, DH-69, EH-24, and ECK-19 isolated from coastal sediments.</title>
        <authorList>
            <person name="Ye Y.-Q."/>
            <person name="Du Z.-J."/>
        </authorList>
    </citation>
    <scope>NUCLEOTIDE SEQUENCE [LARGE SCALE GENOMIC DNA]</scope>
    <source>
        <strain evidence="3 4">ECK-19</strain>
    </source>
</reference>
<comment type="caution">
    <text evidence="3">The sequence shown here is derived from an EMBL/GenBank/DDBJ whole genome shotgun (WGS) entry which is preliminary data.</text>
</comment>
<protein>
    <submittedName>
        <fullName evidence="3">Long-chain-fatty-acid--CoA ligase</fullName>
        <ecNumber evidence="3">6.2.1.3</ecNumber>
    </submittedName>
</protein>
<dbReference type="InterPro" id="IPR042099">
    <property type="entry name" value="ANL_N_sf"/>
</dbReference>
<gene>
    <name evidence="3" type="ORF">ABFZ84_08780</name>
</gene>
<keyword evidence="3" id="KW-0436">Ligase</keyword>
<dbReference type="Gene3D" id="3.40.50.12780">
    <property type="entry name" value="N-terminal domain of ligase-like"/>
    <property type="match status" value="1"/>
</dbReference>
<dbReference type="EMBL" id="JBEHZE010000001">
    <property type="protein sequence ID" value="MEX6633645.1"/>
    <property type="molecule type" value="Genomic_DNA"/>
</dbReference>
<dbReference type="PANTHER" id="PTHR24096">
    <property type="entry name" value="LONG-CHAIN-FATTY-ACID--COA LIGASE"/>
    <property type="match status" value="1"/>
</dbReference>
<evidence type="ECO:0000313" key="3">
    <source>
        <dbReference type="EMBL" id="MEX6633645.1"/>
    </source>
</evidence>
<feature type="domain" description="AMP-binding enzyme C-terminal" evidence="2">
    <location>
        <begin position="429"/>
        <end position="504"/>
    </location>
</feature>
<dbReference type="Pfam" id="PF00501">
    <property type="entry name" value="AMP-binding"/>
    <property type="match status" value="1"/>
</dbReference>
<sequence>MKNTEILNPPVIADIIRIQATKRPDKIGLSFEGRDFTYAEMNARASQAAQALLSLGIKRGDRIGWLARNVASFWDVLFGAAKIGAVLTPINWRLAPPEVAQILADAEPKLFVGEKMFVDALPSGEQQPNYRTMLLEEGGPDCLDALVDKQSAIEPDHKGSVDDVLVQLYTSGTTGLPKGVILPNRCYYEVGLAGQEAGIIIPQSDDEAVLHALPHFHVAGLNFGLMAMCRSMRIIQHRQFDPTAIVKDAQGDVPLNSFFVPAMIMMIIETAKTMGLSLEQFVGISYGAAPMPEPLLDVIMKAMPNATLVQFYGMTETTGGVTVLDHDDHAQGKKQRVSAGKPLPGCEVNICDPISGREVAQGETGEVIARAKFIMDGYWQNPEATAEVIRDGWYWSGDAGYKDENGFVYIVDRIKDMIISGGENIYPAELEAVLATCPGIADVAVIGVPDEKWGERIKVVAVKRVGVELDADGVIAFLKGKVADFKLPKSVAFIDMLPRNPSGKILKTELRKGESGAGDG</sequence>
<feature type="domain" description="AMP-dependent synthetase/ligase" evidence="1">
    <location>
        <begin position="18"/>
        <end position="379"/>
    </location>
</feature>
<evidence type="ECO:0000259" key="2">
    <source>
        <dbReference type="Pfam" id="PF13193"/>
    </source>
</evidence>
<dbReference type="Proteomes" id="UP001560685">
    <property type="component" value="Unassembled WGS sequence"/>
</dbReference>
<dbReference type="InterPro" id="IPR025110">
    <property type="entry name" value="AMP-bd_C"/>
</dbReference>
<keyword evidence="4" id="KW-1185">Reference proteome</keyword>
<dbReference type="RefSeq" id="WP_369313624.1">
    <property type="nucleotide sequence ID" value="NZ_JBEHZE010000001.1"/>
</dbReference>
<evidence type="ECO:0000313" key="4">
    <source>
        <dbReference type="Proteomes" id="UP001560685"/>
    </source>
</evidence>
<dbReference type="Gene3D" id="3.30.300.30">
    <property type="match status" value="1"/>
</dbReference>
<dbReference type="PANTHER" id="PTHR24096:SF267">
    <property type="entry name" value="MALONATE--COA LIGASE ACSF3, MITOCHONDRIAL"/>
    <property type="match status" value="1"/>
</dbReference>
<proteinExistence type="predicted"/>
<dbReference type="InterPro" id="IPR000873">
    <property type="entry name" value="AMP-dep_synth/lig_dom"/>
</dbReference>
<name>A0ABV3Z4B2_9PROT</name>
<dbReference type="InterPro" id="IPR045851">
    <property type="entry name" value="AMP-bd_C_sf"/>
</dbReference>
<dbReference type="GO" id="GO:0004467">
    <property type="term" value="F:long-chain fatty acid-CoA ligase activity"/>
    <property type="evidence" value="ECO:0007669"/>
    <property type="project" value="UniProtKB-EC"/>
</dbReference>